<keyword evidence="3 4" id="KW-0808">Transferase</keyword>
<dbReference type="OMA" id="CHNDESE"/>
<comment type="similarity">
    <text evidence="1">Belongs to the UDP-glycosyltransferase family.</text>
</comment>
<dbReference type="PROSITE" id="PS00375">
    <property type="entry name" value="UDPGT"/>
    <property type="match status" value="2"/>
</dbReference>
<organism evidence="4 5">
    <name type="scientific">Rosa chinensis</name>
    <name type="common">China rose</name>
    <dbReference type="NCBI Taxonomy" id="74649"/>
    <lineage>
        <taxon>Eukaryota</taxon>
        <taxon>Viridiplantae</taxon>
        <taxon>Streptophyta</taxon>
        <taxon>Embryophyta</taxon>
        <taxon>Tracheophyta</taxon>
        <taxon>Spermatophyta</taxon>
        <taxon>Magnoliopsida</taxon>
        <taxon>eudicotyledons</taxon>
        <taxon>Gunneridae</taxon>
        <taxon>Pentapetalae</taxon>
        <taxon>rosids</taxon>
        <taxon>fabids</taxon>
        <taxon>Rosales</taxon>
        <taxon>Rosaceae</taxon>
        <taxon>Rosoideae</taxon>
        <taxon>Rosoideae incertae sedis</taxon>
        <taxon>Rosa</taxon>
    </lineage>
</organism>
<dbReference type="PANTHER" id="PTHR48047">
    <property type="entry name" value="GLYCOSYLTRANSFERASE"/>
    <property type="match status" value="1"/>
</dbReference>
<dbReference type="InterPro" id="IPR035595">
    <property type="entry name" value="UDP_glycos_trans_CS"/>
</dbReference>
<accession>A0A2P6PM50</accession>
<dbReference type="FunFam" id="3.40.50.2000:FF:000071">
    <property type="entry name" value="Glycosyltransferase"/>
    <property type="match status" value="2"/>
</dbReference>
<evidence type="ECO:0000313" key="5">
    <source>
        <dbReference type="Proteomes" id="UP000238479"/>
    </source>
</evidence>
<keyword evidence="2 4" id="KW-0328">Glycosyltransferase</keyword>
<keyword evidence="5" id="KW-1185">Reference proteome</keyword>
<dbReference type="FunFam" id="3.40.50.2000:FF:000047">
    <property type="entry name" value="Glycosyltransferase"/>
    <property type="match status" value="2"/>
</dbReference>
<evidence type="ECO:0000256" key="2">
    <source>
        <dbReference type="ARBA" id="ARBA00022676"/>
    </source>
</evidence>
<dbReference type="EC" id="2.4.1.91" evidence="4"/>
<dbReference type="Pfam" id="PF00201">
    <property type="entry name" value="UDPGT"/>
    <property type="match status" value="2"/>
</dbReference>
<dbReference type="InterPro" id="IPR002213">
    <property type="entry name" value="UDP_glucos_trans"/>
</dbReference>
<dbReference type="AlphaFoldDB" id="A0A2P6PM50"/>
<protein>
    <submittedName>
        <fullName evidence="4">Putative flavonol 3-O-glucosyltransferase</fullName>
        <ecNumber evidence="4">2.4.1.91</ecNumber>
    </submittedName>
</protein>
<sequence>METKSHQQLHIFFFPFMAQGHSVPAIEIAKQFASYSVKCTIITTPLNAPHFSKATQRRKILGFDYEIELLLLKFPSVEAGLPQECESFSSATTQEMELKFFKAVTLLQPQLEQILDQHRPHCLVADALFPWATNVAAKFGIPSLLFHGTGFFSLCASMSMIIHQPHLKLSSDSESFSIPNFPVEMKMTGSQIPAYLKLNIENEFTKLFKLSKDAEERSYGVIVNSFYELEPEYADHYRKMFGRKTWHIGPVSLYNKAAKEKVESGCVESSIEEVHQCLYWLNSKKPKTVVYACFGSLTNFSDSQLLEIAVGLEASGQEFIWVVKKEEKDKEKWLPEGFEQRMEGKGLIIRGWAPQVLILEHEAVGGFLTHCGWNSILEGVSVGVPMITWPVSAEQIYNEKLVTQILRTGVAVGAHQWGTVADESVKMEASVKREAIEEAVSQMMVGDEALAMRSRAKELGKMARRAVEEGGSSFKDLSALISELSQCLILLIPSLSVSILLQVPMETRTDHQLHIFFLPYMASGHTLPLMDIAKLFASRGVKATIITTTVNATILSKPIQTSKNLGFEIELLVFKFPSAEVGLPDGIETSNSATTQEMKEKFLKAMSLIAPKVEQILDQHRPHFLVADTMFHWATDVAAKFGIPRLIFHGTGFFPMCASTSVMEYQPQLKVSSDSESFVIPNLPDEITTTRNEIPSFLKADGKTELIKLVKASREAEKKSYGVIVNSFYELERDYADHYRKVLGMKSWHVGPVSLCNKVEKDKSERGRGGSVDGVHECLNWLNSKTPNSVVYICFGSLTNFGDCQLLEIALALQASHQQFIWVVKKEKNDKEMWLPEDFEQRMEGKGLIVRGWAPQLLILEHEAVGAFVTHCGWNSILEGVCAGVPMITWPVSGEQFYNEKLVTQLLGIGVAVGAKKWAAVEDDNVKSEASVKREAIEKAVTEIMMGDEAEGMRNRAKVLGEMARRAVIEGGSSFSDLTALVEELRSFRY</sequence>
<evidence type="ECO:0000256" key="3">
    <source>
        <dbReference type="ARBA" id="ARBA00022679"/>
    </source>
</evidence>
<dbReference type="EMBL" id="PDCK01000044">
    <property type="protein sequence ID" value="PRQ23007.1"/>
    <property type="molecule type" value="Genomic_DNA"/>
</dbReference>
<reference evidence="4 5" key="1">
    <citation type="journal article" date="2018" name="Nat. Genet.">
        <title>The Rosa genome provides new insights in the design of modern roses.</title>
        <authorList>
            <person name="Bendahmane M."/>
        </authorList>
    </citation>
    <scope>NUCLEOTIDE SEQUENCE [LARGE SCALE GENOMIC DNA]</scope>
    <source>
        <strain evidence="5">cv. Old Blush</strain>
    </source>
</reference>
<dbReference type="CDD" id="cd03784">
    <property type="entry name" value="GT1_Gtf-like"/>
    <property type="match status" value="2"/>
</dbReference>
<comment type="caution">
    <text evidence="4">The sequence shown here is derived from an EMBL/GenBank/DDBJ whole genome shotgun (WGS) entry which is preliminary data.</text>
</comment>
<dbReference type="Proteomes" id="UP000238479">
    <property type="component" value="Chromosome 6"/>
</dbReference>
<dbReference type="Gramene" id="PRQ23007">
    <property type="protein sequence ID" value="PRQ23007"/>
    <property type="gene ID" value="RchiOBHm_Chr6g0256471"/>
</dbReference>
<name>A0A2P6PM50_ROSCH</name>
<evidence type="ECO:0000256" key="1">
    <source>
        <dbReference type="ARBA" id="ARBA00009995"/>
    </source>
</evidence>
<gene>
    <name evidence="4" type="ORF">RchiOBHm_Chr6g0256471</name>
</gene>
<dbReference type="GO" id="GO:0047893">
    <property type="term" value="F:flavonol 3-O-glucosyltransferase activity"/>
    <property type="evidence" value="ECO:0007669"/>
    <property type="project" value="UniProtKB-EC"/>
</dbReference>
<evidence type="ECO:0000313" key="4">
    <source>
        <dbReference type="EMBL" id="PRQ23007.1"/>
    </source>
</evidence>
<dbReference type="Gene3D" id="3.40.50.2000">
    <property type="entry name" value="Glycogen Phosphorylase B"/>
    <property type="match status" value="4"/>
</dbReference>
<dbReference type="PANTHER" id="PTHR48047:SF135">
    <property type="entry name" value="GLYCOSYLTRANSFERASE"/>
    <property type="match status" value="1"/>
</dbReference>
<dbReference type="SUPFAM" id="SSF53756">
    <property type="entry name" value="UDP-Glycosyltransferase/glycogen phosphorylase"/>
    <property type="match status" value="2"/>
</dbReference>
<proteinExistence type="inferred from homology"/>